<feature type="transmembrane region" description="Helical" evidence="1">
    <location>
        <begin position="21"/>
        <end position="40"/>
    </location>
</feature>
<name>A0A1F8FMW8_9BACT</name>
<evidence type="ECO:0000256" key="1">
    <source>
        <dbReference type="SAM" id="Phobius"/>
    </source>
</evidence>
<keyword evidence="1" id="KW-0472">Membrane</keyword>
<evidence type="ECO:0008006" key="4">
    <source>
        <dbReference type="Google" id="ProtNLM"/>
    </source>
</evidence>
<dbReference type="InterPro" id="IPR012902">
    <property type="entry name" value="N_methyl_site"/>
</dbReference>
<protein>
    <recommendedName>
        <fullName evidence="4">Prepilin-type N-terminal cleavage/methylation domain-containing protein</fullName>
    </recommendedName>
</protein>
<comment type="caution">
    <text evidence="2">The sequence shown here is derived from an EMBL/GenBank/DDBJ whole genome shotgun (WGS) entry which is preliminary data.</text>
</comment>
<sequence>MFKKFKFKILNSQKGFTLVELVTATFVFSIIIIVVATNFIDILRLQRRGFGAQKIQEEALFAIESMAREIRVSQIQSPNDLNCALTSLIIDHPINGPTVYGVSGGIINKAVGGNTFPVTSSKINFFRLNFCVKGSGIDDEQPRITIVASIRTASDIEDLQFDIQTTVSSRDLREELLN</sequence>
<accession>A0A1F8FMW8</accession>
<reference evidence="2 3" key="1">
    <citation type="journal article" date="2016" name="Nat. Commun.">
        <title>Thousands of microbial genomes shed light on interconnected biogeochemical processes in an aquifer system.</title>
        <authorList>
            <person name="Anantharaman K."/>
            <person name="Brown C.T."/>
            <person name="Hug L.A."/>
            <person name="Sharon I."/>
            <person name="Castelle C.J."/>
            <person name="Probst A.J."/>
            <person name="Thomas B.C."/>
            <person name="Singh A."/>
            <person name="Wilkins M.J."/>
            <person name="Karaoz U."/>
            <person name="Brodie E.L."/>
            <person name="Williams K.H."/>
            <person name="Hubbard S.S."/>
            <person name="Banfield J.F."/>
        </authorList>
    </citation>
    <scope>NUCLEOTIDE SEQUENCE [LARGE SCALE GENOMIC DNA]</scope>
</reference>
<evidence type="ECO:0000313" key="3">
    <source>
        <dbReference type="Proteomes" id="UP000176581"/>
    </source>
</evidence>
<evidence type="ECO:0000313" key="2">
    <source>
        <dbReference type="EMBL" id="OGN14050.1"/>
    </source>
</evidence>
<dbReference type="PROSITE" id="PS00409">
    <property type="entry name" value="PROKAR_NTER_METHYL"/>
    <property type="match status" value="1"/>
</dbReference>
<keyword evidence="1" id="KW-0812">Transmembrane</keyword>
<dbReference type="AlphaFoldDB" id="A0A1F8FMW8"/>
<dbReference type="EMBL" id="MGJV01000028">
    <property type="protein sequence ID" value="OGN14050.1"/>
    <property type="molecule type" value="Genomic_DNA"/>
</dbReference>
<organism evidence="2 3">
    <name type="scientific">Candidatus Yanofskybacteria bacterium RIFCSPHIGHO2_02_FULL_43_22</name>
    <dbReference type="NCBI Taxonomy" id="1802681"/>
    <lineage>
        <taxon>Bacteria</taxon>
        <taxon>Candidatus Yanofskyibacteriota</taxon>
    </lineage>
</organism>
<dbReference type="Pfam" id="PF07963">
    <property type="entry name" value="N_methyl"/>
    <property type="match status" value="1"/>
</dbReference>
<dbReference type="Proteomes" id="UP000176581">
    <property type="component" value="Unassembled WGS sequence"/>
</dbReference>
<proteinExistence type="predicted"/>
<gene>
    <name evidence="2" type="ORF">A3J47_02030</name>
</gene>
<dbReference type="NCBIfam" id="TIGR02532">
    <property type="entry name" value="IV_pilin_GFxxxE"/>
    <property type="match status" value="1"/>
</dbReference>
<keyword evidence="1" id="KW-1133">Transmembrane helix</keyword>